<proteinExistence type="predicted"/>
<dbReference type="InterPro" id="IPR032708">
    <property type="entry name" value="McjB_C"/>
</dbReference>
<sequence length="134" mass="14935">MSRASDWEFFLIDHATAPDLPRVPPRLRAYAVMRTARTLYAFRRHGWTTAQLVLRVVLPDGLCLPRSLTLATYLSALGLPAEMTIARALSTSVPKNSFHSWTELYGTVLNGNPDVQLGYRVLQRISAQAPANRA</sequence>
<protein>
    <submittedName>
        <fullName evidence="2">Lasso peptide biosynthesis protein</fullName>
    </submittedName>
</protein>
<evidence type="ECO:0000259" key="1">
    <source>
        <dbReference type="Pfam" id="PF13471"/>
    </source>
</evidence>
<evidence type="ECO:0000313" key="2">
    <source>
        <dbReference type="EMBL" id="MFI6504071.1"/>
    </source>
</evidence>
<comment type="caution">
    <text evidence="2">The sequence shown here is derived from an EMBL/GenBank/DDBJ whole genome shotgun (WGS) entry which is preliminary data.</text>
</comment>
<reference evidence="2 3" key="1">
    <citation type="submission" date="2024-10" db="EMBL/GenBank/DDBJ databases">
        <title>The Natural Products Discovery Center: Release of the First 8490 Sequenced Strains for Exploring Actinobacteria Biosynthetic Diversity.</title>
        <authorList>
            <person name="Kalkreuter E."/>
            <person name="Kautsar S.A."/>
            <person name="Yang D."/>
            <person name="Bader C.D."/>
            <person name="Teijaro C.N."/>
            <person name="Fluegel L."/>
            <person name="Davis C.M."/>
            <person name="Simpson J.R."/>
            <person name="Lauterbach L."/>
            <person name="Steele A.D."/>
            <person name="Gui C."/>
            <person name="Meng S."/>
            <person name="Li G."/>
            <person name="Viehrig K."/>
            <person name="Ye F."/>
            <person name="Su P."/>
            <person name="Kiefer A.F."/>
            <person name="Nichols A."/>
            <person name="Cepeda A.J."/>
            <person name="Yan W."/>
            <person name="Fan B."/>
            <person name="Jiang Y."/>
            <person name="Adhikari A."/>
            <person name="Zheng C.-J."/>
            <person name="Schuster L."/>
            <person name="Cowan T.M."/>
            <person name="Smanski M.J."/>
            <person name="Chevrette M.G."/>
            <person name="De Carvalho L.P.S."/>
            <person name="Shen B."/>
        </authorList>
    </citation>
    <scope>NUCLEOTIDE SEQUENCE [LARGE SCALE GENOMIC DNA]</scope>
    <source>
        <strain evidence="2 3">NPDC050545</strain>
    </source>
</reference>
<accession>A0ABW7Z7R0</accession>
<dbReference type="Pfam" id="PF13471">
    <property type="entry name" value="Transglut_core3"/>
    <property type="match status" value="1"/>
</dbReference>
<dbReference type="EMBL" id="JBITGY010000013">
    <property type="protein sequence ID" value="MFI6504071.1"/>
    <property type="molecule type" value="Genomic_DNA"/>
</dbReference>
<organism evidence="2 3">
    <name type="scientific">Nonomuraea typhae</name>
    <dbReference type="NCBI Taxonomy" id="2603600"/>
    <lineage>
        <taxon>Bacteria</taxon>
        <taxon>Bacillati</taxon>
        <taxon>Actinomycetota</taxon>
        <taxon>Actinomycetes</taxon>
        <taxon>Streptosporangiales</taxon>
        <taxon>Streptosporangiaceae</taxon>
        <taxon>Nonomuraea</taxon>
    </lineage>
</organism>
<keyword evidence="3" id="KW-1185">Reference proteome</keyword>
<dbReference type="Proteomes" id="UP001612741">
    <property type="component" value="Unassembled WGS sequence"/>
</dbReference>
<evidence type="ECO:0000313" key="3">
    <source>
        <dbReference type="Proteomes" id="UP001612741"/>
    </source>
</evidence>
<gene>
    <name evidence="2" type="ORF">ACIBG2_42265</name>
</gene>
<feature type="domain" description="Microcin J25-processing protein McjB C-terminal" evidence="1">
    <location>
        <begin position="37"/>
        <end position="123"/>
    </location>
</feature>
<name>A0ABW7Z7R0_9ACTN</name>
<dbReference type="RefSeq" id="WP_397089829.1">
    <property type="nucleotide sequence ID" value="NZ_JBITGY010000013.1"/>
</dbReference>